<dbReference type="Gene3D" id="1.10.260.40">
    <property type="entry name" value="lambda repressor-like DNA-binding domains"/>
    <property type="match status" value="1"/>
</dbReference>
<gene>
    <name evidence="2" type="ORF">H9Q16_03895</name>
</gene>
<protein>
    <submittedName>
        <fullName evidence="2">Helix-turn-helix transcriptional regulator</fullName>
    </submittedName>
</protein>
<dbReference type="GO" id="GO:0003677">
    <property type="term" value="F:DNA binding"/>
    <property type="evidence" value="ECO:0007669"/>
    <property type="project" value="InterPro"/>
</dbReference>
<proteinExistence type="predicted"/>
<dbReference type="InterPro" id="IPR001387">
    <property type="entry name" value="Cro/C1-type_HTH"/>
</dbReference>
<keyword evidence="3" id="KW-1185">Reference proteome</keyword>
<feature type="domain" description="HTH cro/C1-type" evidence="1">
    <location>
        <begin position="28"/>
        <end position="72"/>
    </location>
</feature>
<dbReference type="RefSeq" id="WP_191074042.1">
    <property type="nucleotide sequence ID" value="NZ_JBHSVY010000001.1"/>
</dbReference>
<evidence type="ECO:0000259" key="1">
    <source>
        <dbReference type="PROSITE" id="PS50943"/>
    </source>
</evidence>
<sequence length="265" mass="29619">MAKHSKSPAQLRAMFGANLRKLSASYVSISDLSRQLGINRTQFNRYLAGESFPRPDVLSRICSFFEVDARVLLEPVDEIGAGQDPIANPFLRNFVGSGAHDIPHDVFPSGFYRFSRRSFIDHDVFVVGLVHVRRDGTNTFLRGFESRAAMQMQDLPTDGRAREFRGIVMQQEDGIAVIAARSNAMTCSFNYLSRVASFENNYWVGYVTRTVPESVGGMRASRLVYEYLGTGLAQALPAARAAGFCNRDALPPFHRRLLQPDQPFT</sequence>
<evidence type="ECO:0000313" key="3">
    <source>
        <dbReference type="Proteomes" id="UP000635142"/>
    </source>
</evidence>
<accession>A0A927HE73</accession>
<name>A0A927HE73_9RHOB</name>
<dbReference type="InterPro" id="IPR010982">
    <property type="entry name" value="Lambda_DNA-bd_dom_sf"/>
</dbReference>
<dbReference type="Pfam" id="PF13443">
    <property type="entry name" value="HTH_26"/>
    <property type="match status" value="1"/>
</dbReference>
<dbReference type="EMBL" id="JACTAG010000001">
    <property type="protein sequence ID" value="MBD3663054.1"/>
    <property type="molecule type" value="Genomic_DNA"/>
</dbReference>
<dbReference type="AlphaFoldDB" id="A0A927HE73"/>
<evidence type="ECO:0000313" key="2">
    <source>
        <dbReference type="EMBL" id="MBD3663054.1"/>
    </source>
</evidence>
<dbReference type="SUPFAM" id="SSF47413">
    <property type="entry name" value="lambda repressor-like DNA-binding domains"/>
    <property type="match status" value="1"/>
</dbReference>
<dbReference type="Proteomes" id="UP000635142">
    <property type="component" value="Unassembled WGS sequence"/>
</dbReference>
<comment type="caution">
    <text evidence="2">The sequence shown here is derived from an EMBL/GenBank/DDBJ whole genome shotgun (WGS) entry which is preliminary data.</text>
</comment>
<reference evidence="2" key="1">
    <citation type="submission" date="2020-08" db="EMBL/GenBank/DDBJ databases">
        <title>Sulfitobacter aestuariivivens sp. nov., isolated from a tidal flat.</title>
        <authorList>
            <person name="Park S."/>
            <person name="Yoon J.-H."/>
        </authorList>
    </citation>
    <scope>NUCLEOTIDE SEQUENCE</scope>
    <source>
        <strain evidence="2">TSTF-M16</strain>
    </source>
</reference>
<dbReference type="CDD" id="cd00093">
    <property type="entry name" value="HTH_XRE"/>
    <property type="match status" value="1"/>
</dbReference>
<dbReference type="SMART" id="SM00530">
    <property type="entry name" value="HTH_XRE"/>
    <property type="match status" value="1"/>
</dbReference>
<organism evidence="2 3">
    <name type="scientific">Sulfitobacter aestuariivivens</name>
    <dbReference type="NCBI Taxonomy" id="2766981"/>
    <lineage>
        <taxon>Bacteria</taxon>
        <taxon>Pseudomonadati</taxon>
        <taxon>Pseudomonadota</taxon>
        <taxon>Alphaproteobacteria</taxon>
        <taxon>Rhodobacterales</taxon>
        <taxon>Roseobacteraceae</taxon>
        <taxon>Sulfitobacter</taxon>
    </lineage>
</organism>
<dbReference type="PROSITE" id="PS50943">
    <property type="entry name" value="HTH_CROC1"/>
    <property type="match status" value="1"/>
</dbReference>